<evidence type="ECO:0000313" key="3">
    <source>
        <dbReference type="Proteomes" id="UP000008631"/>
    </source>
</evidence>
<organism evidence="2 3">
    <name type="scientific">Isosphaera pallida (strain ATCC 43644 / DSM 9630 / IS1B)</name>
    <dbReference type="NCBI Taxonomy" id="575540"/>
    <lineage>
        <taxon>Bacteria</taxon>
        <taxon>Pseudomonadati</taxon>
        <taxon>Planctomycetota</taxon>
        <taxon>Planctomycetia</taxon>
        <taxon>Isosphaerales</taxon>
        <taxon>Isosphaeraceae</taxon>
        <taxon>Isosphaera</taxon>
    </lineage>
</organism>
<dbReference type="InterPro" id="IPR040807">
    <property type="entry name" value="DUF5522"/>
</dbReference>
<dbReference type="STRING" id="575540.Isop_0161"/>
<dbReference type="KEGG" id="ipa:Isop_0161"/>
<proteinExistence type="predicted"/>
<feature type="region of interest" description="Disordered" evidence="1">
    <location>
        <begin position="74"/>
        <end position="98"/>
    </location>
</feature>
<gene>
    <name evidence="2" type="ordered locus">Isop_0161</name>
</gene>
<dbReference type="EMBL" id="CP002353">
    <property type="protein sequence ID" value="ADV60758.1"/>
    <property type="molecule type" value="Genomic_DNA"/>
</dbReference>
<evidence type="ECO:0000313" key="2">
    <source>
        <dbReference type="EMBL" id="ADV60758.1"/>
    </source>
</evidence>
<dbReference type="Proteomes" id="UP000008631">
    <property type="component" value="Chromosome"/>
</dbReference>
<reference key="1">
    <citation type="submission" date="2010-11" db="EMBL/GenBank/DDBJ databases">
        <title>The complete sequence of chromosome of Isophaera pallida ATCC 43644.</title>
        <authorList>
            <consortium name="US DOE Joint Genome Institute (JGI-PGF)"/>
            <person name="Lucas S."/>
            <person name="Copeland A."/>
            <person name="Lapidus A."/>
            <person name="Bruce D."/>
            <person name="Goodwin L."/>
            <person name="Pitluck S."/>
            <person name="Kyrpides N."/>
            <person name="Mavromatis K."/>
            <person name="Pagani I."/>
            <person name="Ivanova N."/>
            <person name="Saunders E."/>
            <person name="Brettin T."/>
            <person name="Detter J.C."/>
            <person name="Han C."/>
            <person name="Tapia R."/>
            <person name="Land M."/>
            <person name="Hauser L."/>
            <person name="Markowitz V."/>
            <person name="Cheng J.-F."/>
            <person name="Hugenholtz P."/>
            <person name="Woyke T."/>
            <person name="Wu D."/>
            <person name="Eisen J.A."/>
        </authorList>
    </citation>
    <scope>NUCLEOTIDE SEQUENCE</scope>
    <source>
        <strain>ATCC 43644</strain>
    </source>
</reference>
<dbReference type="HOGENOM" id="CLU_2329968_0_0_0"/>
<name>E8R663_ISOPI</name>
<dbReference type="RefSeq" id="WP_013563047.1">
    <property type="nucleotide sequence ID" value="NC_014962.1"/>
</dbReference>
<dbReference type="InParanoid" id="E8R663"/>
<dbReference type="AlphaFoldDB" id="E8R663"/>
<protein>
    <submittedName>
        <fullName evidence="2">Uncharacterized protein</fullName>
    </submittedName>
</protein>
<accession>E8R663</accession>
<sequence length="98" mass="10899">MTRLREGRDFYYDSDGRMVLTAEFLAARGHCCGSGCRHCPYPPRTDTPSANSNDTRDETIDPNWVAMSATHPHRNAFAEQERSHGLTSSSSPLLDKVA</sequence>
<reference evidence="2 3" key="2">
    <citation type="journal article" date="2011" name="Stand. Genomic Sci.">
        <title>Complete genome sequence of Isosphaera pallida type strain (IS1B).</title>
        <authorList>
            <consortium name="US DOE Joint Genome Institute (JGI-PGF)"/>
            <person name="Goker M."/>
            <person name="Cleland D."/>
            <person name="Saunders E."/>
            <person name="Lapidus A."/>
            <person name="Nolan M."/>
            <person name="Lucas S."/>
            <person name="Hammon N."/>
            <person name="Deshpande S."/>
            <person name="Cheng J.F."/>
            <person name="Tapia R."/>
            <person name="Han C."/>
            <person name="Goodwin L."/>
            <person name="Pitluck S."/>
            <person name="Liolios K."/>
            <person name="Pagani I."/>
            <person name="Ivanova N."/>
            <person name="Mavromatis K."/>
            <person name="Pati A."/>
            <person name="Chen A."/>
            <person name="Palaniappan K."/>
            <person name="Land M."/>
            <person name="Hauser L."/>
            <person name="Chang Y.J."/>
            <person name="Jeffries C.D."/>
            <person name="Detter J.C."/>
            <person name="Beck B."/>
            <person name="Woyke T."/>
            <person name="Bristow J."/>
            <person name="Eisen J.A."/>
            <person name="Markowitz V."/>
            <person name="Hugenholtz P."/>
            <person name="Kyrpides N.C."/>
            <person name="Klenk H.P."/>
        </authorList>
    </citation>
    <scope>NUCLEOTIDE SEQUENCE [LARGE SCALE GENOMIC DNA]</scope>
    <source>
        <strain evidence="3">ATCC 43644 / DSM 9630 / IS1B</strain>
    </source>
</reference>
<dbReference type="Pfam" id="PF17653">
    <property type="entry name" value="DUF5522"/>
    <property type="match status" value="1"/>
</dbReference>
<keyword evidence="3" id="KW-1185">Reference proteome</keyword>
<evidence type="ECO:0000256" key="1">
    <source>
        <dbReference type="SAM" id="MobiDB-lite"/>
    </source>
</evidence>